<feature type="region of interest" description="Disordered" evidence="1">
    <location>
        <begin position="32"/>
        <end position="122"/>
    </location>
</feature>
<keyword evidence="4" id="KW-1185">Reference proteome</keyword>
<feature type="signal peptide" evidence="2">
    <location>
        <begin position="1"/>
        <end position="20"/>
    </location>
</feature>
<keyword evidence="2" id="KW-0732">Signal</keyword>
<protein>
    <submittedName>
        <fullName evidence="3">Uncharacterized protein</fullName>
    </submittedName>
</protein>
<dbReference type="EMBL" id="CP036402">
    <property type="protein sequence ID" value="QBI20565.1"/>
    <property type="molecule type" value="Genomic_DNA"/>
</dbReference>
<evidence type="ECO:0000313" key="4">
    <source>
        <dbReference type="Proteomes" id="UP000291469"/>
    </source>
</evidence>
<accession>A0A411YGW6</accession>
<reference evidence="3 4" key="1">
    <citation type="submission" date="2019-01" db="EMBL/GenBank/DDBJ databases">
        <title>Egibacter rhizosphaerae EGI 80759T.</title>
        <authorList>
            <person name="Chen D.-D."/>
            <person name="Tian Y."/>
            <person name="Jiao J.-Y."/>
            <person name="Zhang X.-T."/>
            <person name="Zhang Y.-G."/>
            <person name="Zhang Y."/>
            <person name="Xiao M."/>
            <person name="Shu W.-S."/>
            <person name="Li W.-J."/>
        </authorList>
    </citation>
    <scope>NUCLEOTIDE SEQUENCE [LARGE SCALE GENOMIC DNA]</scope>
    <source>
        <strain evidence="3 4">EGI 80759</strain>
    </source>
</reference>
<proteinExistence type="predicted"/>
<evidence type="ECO:0000256" key="1">
    <source>
        <dbReference type="SAM" id="MobiDB-lite"/>
    </source>
</evidence>
<dbReference type="Proteomes" id="UP000291469">
    <property type="component" value="Chromosome"/>
</dbReference>
<feature type="chain" id="PRO_5038991759" evidence="2">
    <location>
        <begin position="21"/>
        <end position="122"/>
    </location>
</feature>
<evidence type="ECO:0000256" key="2">
    <source>
        <dbReference type="SAM" id="SignalP"/>
    </source>
</evidence>
<feature type="compositionally biased region" description="Acidic residues" evidence="1">
    <location>
        <begin position="57"/>
        <end position="66"/>
    </location>
</feature>
<dbReference type="RefSeq" id="WP_131155560.1">
    <property type="nucleotide sequence ID" value="NZ_CP036402.1"/>
</dbReference>
<dbReference type="KEGG" id="erz:ER308_14010"/>
<gene>
    <name evidence="3" type="ORF">ER308_14010</name>
</gene>
<evidence type="ECO:0000313" key="3">
    <source>
        <dbReference type="EMBL" id="QBI20565.1"/>
    </source>
</evidence>
<sequence>METTTSARRVPRGHAGIAFAAALTLLLAACAPGETGADSPTEGGADAVQTEAAPSDSSEDPEDSGTDGEGSGRDGEDSGTDGEPPAGSDTAPGGTTNGVSIERETRPNSCPTDSGRHEPVPC</sequence>
<name>A0A411YGW6_9ACTN</name>
<dbReference type="AlphaFoldDB" id="A0A411YGW6"/>
<organism evidence="3 4">
    <name type="scientific">Egibacter rhizosphaerae</name>
    <dbReference type="NCBI Taxonomy" id="1670831"/>
    <lineage>
        <taxon>Bacteria</taxon>
        <taxon>Bacillati</taxon>
        <taxon>Actinomycetota</taxon>
        <taxon>Nitriliruptoria</taxon>
        <taxon>Egibacterales</taxon>
        <taxon>Egibacteraceae</taxon>
        <taxon>Egibacter</taxon>
    </lineage>
</organism>